<evidence type="ECO:0000256" key="1">
    <source>
        <dbReference type="SAM" id="SignalP"/>
    </source>
</evidence>
<keyword evidence="1" id="KW-0732">Signal</keyword>
<name>A0AAV2TZU8_CALDB</name>
<evidence type="ECO:0000313" key="2">
    <source>
        <dbReference type="EMBL" id="CAL5142039.1"/>
    </source>
</evidence>
<evidence type="ECO:0000313" key="3">
    <source>
        <dbReference type="Proteomes" id="UP001497525"/>
    </source>
</evidence>
<accession>A0AAV2TZU8</accession>
<sequence>MNLQHPIWTIVCLLSCTLVQSTVIVAKPDEIPSVHEMELVDALDRMEIVYTGSVNEMNLLRPTSASHHAEMLPNSMLIYLKARDKTAFWDILRPFPMMQSVESISSSVGRIICFRICIRSHCIIKCIHVPDQQGDFN</sequence>
<dbReference type="EMBL" id="CAXLJL010000934">
    <property type="protein sequence ID" value="CAL5142039.1"/>
    <property type="molecule type" value="Genomic_DNA"/>
</dbReference>
<protein>
    <submittedName>
        <fullName evidence="2">Uncharacterized protein</fullName>
    </submittedName>
</protein>
<proteinExistence type="predicted"/>
<reference evidence="2" key="1">
    <citation type="submission" date="2024-06" db="EMBL/GenBank/DDBJ databases">
        <authorList>
            <person name="Liu X."/>
            <person name="Lenzi L."/>
            <person name="Haldenby T S."/>
            <person name="Uol C."/>
        </authorList>
    </citation>
    <scope>NUCLEOTIDE SEQUENCE</scope>
</reference>
<organism evidence="2 3">
    <name type="scientific">Calicophoron daubneyi</name>
    <name type="common">Rumen fluke</name>
    <name type="synonym">Paramphistomum daubneyi</name>
    <dbReference type="NCBI Taxonomy" id="300641"/>
    <lineage>
        <taxon>Eukaryota</taxon>
        <taxon>Metazoa</taxon>
        <taxon>Spiralia</taxon>
        <taxon>Lophotrochozoa</taxon>
        <taxon>Platyhelminthes</taxon>
        <taxon>Trematoda</taxon>
        <taxon>Digenea</taxon>
        <taxon>Plagiorchiida</taxon>
        <taxon>Pronocephalata</taxon>
        <taxon>Paramphistomoidea</taxon>
        <taxon>Paramphistomidae</taxon>
        <taxon>Calicophoron</taxon>
    </lineage>
</organism>
<dbReference type="AlphaFoldDB" id="A0AAV2TZU8"/>
<feature type="signal peptide" evidence="1">
    <location>
        <begin position="1"/>
        <end position="21"/>
    </location>
</feature>
<feature type="chain" id="PRO_5043315419" evidence="1">
    <location>
        <begin position="22"/>
        <end position="137"/>
    </location>
</feature>
<comment type="caution">
    <text evidence="2">The sequence shown here is derived from an EMBL/GenBank/DDBJ whole genome shotgun (WGS) entry which is preliminary data.</text>
</comment>
<gene>
    <name evidence="2" type="ORF">CDAUBV1_LOCUS17323</name>
</gene>
<dbReference type="Proteomes" id="UP001497525">
    <property type="component" value="Unassembled WGS sequence"/>
</dbReference>